<comment type="caution">
    <text evidence="1">The sequence shown here is derived from an EMBL/GenBank/DDBJ whole genome shotgun (WGS) entry which is preliminary data.</text>
</comment>
<dbReference type="Proteomes" id="UP000478052">
    <property type="component" value="Unassembled WGS sequence"/>
</dbReference>
<dbReference type="OrthoDB" id="6603716at2759"/>
<keyword evidence="2" id="KW-1185">Reference proteome</keyword>
<accession>A0A6G0Z4R4</accession>
<gene>
    <name evidence="1" type="ORF">FWK35_00021148</name>
</gene>
<reference evidence="1 2" key="1">
    <citation type="submission" date="2019-08" db="EMBL/GenBank/DDBJ databases">
        <title>Whole genome of Aphis craccivora.</title>
        <authorList>
            <person name="Voronova N.V."/>
            <person name="Shulinski R.S."/>
            <person name="Bandarenka Y.V."/>
            <person name="Zhorov D.G."/>
            <person name="Warner D."/>
        </authorList>
    </citation>
    <scope>NUCLEOTIDE SEQUENCE [LARGE SCALE GENOMIC DNA]</scope>
    <source>
        <strain evidence="1">180601</strain>
        <tissue evidence="1">Whole Body</tissue>
    </source>
</reference>
<sequence>MPCTFSQISDTRWICRYKNCKAVIHNYKSIVNNLKQKVEDNNENRIFQEQLVCEQLFNIRITVFSQYVLNIISILSGQLQSKGETLGKSVVLINSVIKTFEDSRCTEIFTNILENIVKFSEEHSIELQNPSEMSNKRKRFEPASLRNFVLTTTTGAENENCISETNVKDLRERFVINECASNMCE</sequence>
<dbReference type="EMBL" id="VUJU01001447">
    <property type="protein sequence ID" value="KAF0765256.1"/>
    <property type="molecule type" value="Genomic_DNA"/>
</dbReference>
<name>A0A6G0Z4R4_APHCR</name>
<organism evidence="1 2">
    <name type="scientific">Aphis craccivora</name>
    <name type="common">Cowpea aphid</name>
    <dbReference type="NCBI Taxonomy" id="307492"/>
    <lineage>
        <taxon>Eukaryota</taxon>
        <taxon>Metazoa</taxon>
        <taxon>Ecdysozoa</taxon>
        <taxon>Arthropoda</taxon>
        <taxon>Hexapoda</taxon>
        <taxon>Insecta</taxon>
        <taxon>Pterygota</taxon>
        <taxon>Neoptera</taxon>
        <taxon>Paraneoptera</taxon>
        <taxon>Hemiptera</taxon>
        <taxon>Sternorrhyncha</taxon>
        <taxon>Aphidomorpha</taxon>
        <taxon>Aphidoidea</taxon>
        <taxon>Aphididae</taxon>
        <taxon>Aphidini</taxon>
        <taxon>Aphis</taxon>
        <taxon>Aphis</taxon>
    </lineage>
</organism>
<proteinExistence type="predicted"/>
<protein>
    <submittedName>
        <fullName evidence="1">Zinc finger MYM-type protein 1-like</fullName>
    </submittedName>
</protein>
<evidence type="ECO:0000313" key="2">
    <source>
        <dbReference type="Proteomes" id="UP000478052"/>
    </source>
</evidence>
<evidence type="ECO:0000313" key="1">
    <source>
        <dbReference type="EMBL" id="KAF0765256.1"/>
    </source>
</evidence>
<dbReference type="AlphaFoldDB" id="A0A6G0Z4R4"/>